<dbReference type="HAMAP" id="MF_00226_B">
    <property type="entry name" value="CinA_B"/>
    <property type="match status" value="1"/>
</dbReference>
<dbReference type="Gene3D" id="3.40.980.10">
    <property type="entry name" value="MoaB/Mog-like domain"/>
    <property type="match status" value="1"/>
</dbReference>
<dbReference type="NCBIfam" id="TIGR00199">
    <property type="entry name" value="PncC_domain"/>
    <property type="match status" value="1"/>
</dbReference>
<dbReference type="InterPro" id="IPR036653">
    <property type="entry name" value="CinA-like_C"/>
</dbReference>
<dbReference type="PANTHER" id="PTHR13939">
    <property type="entry name" value="NICOTINAMIDE-NUCLEOTIDE AMIDOHYDROLASE PNCC"/>
    <property type="match status" value="1"/>
</dbReference>
<protein>
    <recommendedName>
        <fullName evidence="1">Putative competence-damage inducible protein</fullName>
    </recommendedName>
</protein>
<dbReference type="Gene3D" id="3.90.950.20">
    <property type="entry name" value="CinA-like"/>
    <property type="match status" value="1"/>
</dbReference>
<evidence type="ECO:0000256" key="1">
    <source>
        <dbReference type="HAMAP-Rule" id="MF_00226"/>
    </source>
</evidence>
<dbReference type="InterPro" id="IPR001453">
    <property type="entry name" value="MoaB/Mog_dom"/>
</dbReference>
<dbReference type="NCBIfam" id="TIGR00177">
    <property type="entry name" value="molyb_syn"/>
    <property type="match status" value="1"/>
</dbReference>
<dbReference type="SUPFAM" id="SSF142433">
    <property type="entry name" value="CinA-like"/>
    <property type="match status" value="1"/>
</dbReference>
<name>A0A9X4AJA3_9BACI</name>
<comment type="similarity">
    <text evidence="1">Belongs to the CinA family.</text>
</comment>
<dbReference type="Gene3D" id="3.30.70.2860">
    <property type="match status" value="1"/>
</dbReference>
<sequence length="416" mass="45996">MRAYKAEIIAVGTELLLGQIANTNAQWLSKKLADYGIGVYFHGVVGDNLDRAKSLFTHAGERSDIIFVTGGLGPTDDDLTREAFQSISNKKMVEDNETIKKIERYFHKSNRQMTPNNRKQSLVFEDAQVLANSAGMAPGMIVEHNQKIWIFMPGVPREMKAIMTEHVLPYLQKELQLNEVIESRMLRFIGVGESQLEHELKDLIEKQQNPTIAPLASEGEVGLRLTAKASSKKEANDLINHIEKQVLDKVGAFFYGYDETSISKQVLNLLKNNNMTIAAAESLTGGKFSSDFVTNNGASEVFMGGVVCYSIKAKQDVLDVSSNVIEKFGTISRECAEEMAVKVSGKHASTFGISFTGVAGPDPSEGKEVGSVFISVYNRLTGESITKAYHFHGDRNAIRNRTVKKGFELLHNILNQ</sequence>
<dbReference type="PIRSF" id="PIRSF006728">
    <property type="entry name" value="CinA"/>
    <property type="match status" value="1"/>
</dbReference>
<dbReference type="NCBIfam" id="TIGR00200">
    <property type="entry name" value="cinA_nterm"/>
    <property type="match status" value="1"/>
</dbReference>
<comment type="caution">
    <text evidence="3">The sequence shown here is derived from an EMBL/GenBank/DDBJ whole genome shotgun (WGS) entry which is preliminary data.</text>
</comment>
<gene>
    <name evidence="1" type="primary">cinA</name>
    <name evidence="3" type="ORF">NC661_15665</name>
</gene>
<dbReference type="CDD" id="cd00885">
    <property type="entry name" value="cinA"/>
    <property type="match status" value="1"/>
</dbReference>
<dbReference type="AlphaFoldDB" id="A0A9X4AJA3"/>
<evidence type="ECO:0000259" key="2">
    <source>
        <dbReference type="SMART" id="SM00852"/>
    </source>
</evidence>
<keyword evidence="4" id="KW-1185">Reference proteome</keyword>
<reference evidence="3" key="1">
    <citation type="submission" date="2022-06" db="EMBL/GenBank/DDBJ databases">
        <title>Aquibacillus sp. a new bacterium isolated from soil saline samples.</title>
        <authorList>
            <person name="Galisteo C."/>
            <person name="De La Haba R."/>
            <person name="Sanchez-Porro C."/>
            <person name="Ventosa A."/>
        </authorList>
    </citation>
    <scope>NUCLEOTIDE SEQUENCE</scope>
    <source>
        <strain evidence="3">JCM 12387</strain>
    </source>
</reference>
<dbReference type="PANTHER" id="PTHR13939:SF0">
    <property type="entry name" value="NMN AMIDOHYDROLASE-LIKE PROTEIN YFAY"/>
    <property type="match status" value="1"/>
</dbReference>
<dbReference type="InterPro" id="IPR008136">
    <property type="entry name" value="CinA_C"/>
</dbReference>
<dbReference type="SUPFAM" id="SSF53218">
    <property type="entry name" value="Molybdenum cofactor biosynthesis proteins"/>
    <property type="match status" value="1"/>
</dbReference>
<dbReference type="SMART" id="SM00852">
    <property type="entry name" value="MoCF_biosynth"/>
    <property type="match status" value="1"/>
</dbReference>
<organism evidence="3 4">
    <name type="scientific">Aquibacillus koreensis</name>
    <dbReference type="NCBI Taxonomy" id="279446"/>
    <lineage>
        <taxon>Bacteria</taxon>
        <taxon>Bacillati</taxon>
        <taxon>Bacillota</taxon>
        <taxon>Bacilli</taxon>
        <taxon>Bacillales</taxon>
        <taxon>Bacillaceae</taxon>
        <taxon>Aquibacillus</taxon>
    </lineage>
</organism>
<dbReference type="EMBL" id="JAMQJZ010000014">
    <property type="protein sequence ID" value="MDC3421811.1"/>
    <property type="molecule type" value="Genomic_DNA"/>
</dbReference>
<feature type="domain" description="MoaB/Mog" evidence="2">
    <location>
        <begin position="7"/>
        <end position="173"/>
    </location>
</feature>
<proteinExistence type="inferred from homology"/>
<evidence type="ECO:0000313" key="3">
    <source>
        <dbReference type="EMBL" id="MDC3421811.1"/>
    </source>
</evidence>
<dbReference type="NCBIfam" id="NF001813">
    <property type="entry name" value="PRK00549.1"/>
    <property type="match status" value="1"/>
</dbReference>
<dbReference type="Pfam" id="PF02464">
    <property type="entry name" value="CinA"/>
    <property type="match status" value="1"/>
</dbReference>
<accession>A0A9X4AJA3</accession>
<dbReference type="InterPro" id="IPR036425">
    <property type="entry name" value="MoaB/Mog-like_dom_sf"/>
</dbReference>
<dbReference type="InterPro" id="IPR050101">
    <property type="entry name" value="CinA"/>
</dbReference>
<dbReference type="Pfam" id="PF00994">
    <property type="entry name" value="MoCF_biosynth"/>
    <property type="match status" value="1"/>
</dbReference>
<dbReference type="InterPro" id="IPR041424">
    <property type="entry name" value="CinA_KH"/>
</dbReference>
<dbReference type="RefSeq" id="WP_259866388.1">
    <property type="nucleotide sequence ID" value="NZ_JAMQJZ010000014.1"/>
</dbReference>
<evidence type="ECO:0000313" key="4">
    <source>
        <dbReference type="Proteomes" id="UP001145072"/>
    </source>
</evidence>
<dbReference type="InterPro" id="IPR008135">
    <property type="entry name" value="Competence-induced_CinA"/>
</dbReference>
<dbReference type="Proteomes" id="UP001145072">
    <property type="component" value="Unassembled WGS sequence"/>
</dbReference>
<dbReference type="Pfam" id="PF18146">
    <property type="entry name" value="CinA_KH"/>
    <property type="match status" value="1"/>
</dbReference>